<protein>
    <submittedName>
        <fullName evidence="9">Acriflavine resistance protein B</fullName>
    </submittedName>
</protein>
<dbReference type="FunFam" id="1.20.1640.10:FF:000001">
    <property type="entry name" value="Efflux pump membrane transporter"/>
    <property type="match status" value="1"/>
</dbReference>
<proteinExistence type="predicted"/>
<evidence type="ECO:0000256" key="6">
    <source>
        <dbReference type="ARBA" id="ARBA00022989"/>
    </source>
</evidence>
<feature type="transmembrane region" description="Helical" evidence="8">
    <location>
        <begin position="529"/>
        <end position="549"/>
    </location>
</feature>
<feature type="transmembrane region" description="Helical" evidence="8">
    <location>
        <begin position="431"/>
        <end position="457"/>
    </location>
</feature>
<dbReference type="SUPFAM" id="SSF82866">
    <property type="entry name" value="Multidrug efflux transporter AcrB transmembrane domain"/>
    <property type="match status" value="2"/>
</dbReference>
<keyword evidence="10" id="KW-1185">Reference proteome</keyword>
<evidence type="ECO:0000256" key="1">
    <source>
        <dbReference type="ARBA" id="ARBA00004429"/>
    </source>
</evidence>
<dbReference type="PANTHER" id="PTHR32063">
    <property type="match status" value="1"/>
</dbReference>
<dbReference type="STRING" id="1518501.CQ10_26920"/>
<feature type="transmembrane region" description="Helical" evidence="8">
    <location>
        <begin position="360"/>
        <end position="380"/>
    </location>
</feature>
<name>A0A0R3LXT2_9BRAD</name>
<feature type="transmembrane region" description="Helical" evidence="8">
    <location>
        <begin position="463"/>
        <end position="489"/>
    </location>
</feature>
<evidence type="ECO:0000256" key="4">
    <source>
        <dbReference type="ARBA" id="ARBA00022519"/>
    </source>
</evidence>
<dbReference type="GO" id="GO:0042910">
    <property type="term" value="F:xenobiotic transmembrane transporter activity"/>
    <property type="evidence" value="ECO:0007669"/>
    <property type="project" value="TreeGrafter"/>
</dbReference>
<feature type="transmembrane region" description="Helical" evidence="8">
    <location>
        <begin position="958"/>
        <end position="980"/>
    </location>
</feature>
<evidence type="ECO:0000256" key="8">
    <source>
        <dbReference type="SAM" id="Phobius"/>
    </source>
</evidence>
<dbReference type="RefSeq" id="WP_057848783.1">
    <property type="nucleotide sequence ID" value="NZ_LLXX01000024.1"/>
</dbReference>
<evidence type="ECO:0000313" key="10">
    <source>
        <dbReference type="Proteomes" id="UP000051913"/>
    </source>
</evidence>
<keyword evidence="7 8" id="KW-0472">Membrane</keyword>
<feature type="transmembrane region" description="Helical" evidence="8">
    <location>
        <begin position="986"/>
        <end position="1012"/>
    </location>
</feature>
<dbReference type="Gene3D" id="3.30.2090.10">
    <property type="entry name" value="Multidrug efflux transporter AcrB TolC docking domain, DN and DC subdomains"/>
    <property type="match status" value="2"/>
</dbReference>
<dbReference type="Gene3D" id="3.30.70.1320">
    <property type="entry name" value="Multidrug efflux transporter AcrB pore domain like"/>
    <property type="match status" value="1"/>
</dbReference>
<dbReference type="PANTHER" id="PTHR32063:SF21">
    <property type="entry name" value="MULTIDRUG RESISTANCE PROTEIN MDTB"/>
    <property type="match status" value="1"/>
</dbReference>
<dbReference type="Pfam" id="PF00873">
    <property type="entry name" value="ACR_tran"/>
    <property type="match status" value="1"/>
</dbReference>
<evidence type="ECO:0000256" key="2">
    <source>
        <dbReference type="ARBA" id="ARBA00022448"/>
    </source>
</evidence>
<dbReference type="SUPFAM" id="SSF82693">
    <property type="entry name" value="Multidrug efflux transporter AcrB pore domain, PN1, PN2, PC1 and PC2 subdomains"/>
    <property type="match status" value="3"/>
</dbReference>
<evidence type="ECO:0000256" key="3">
    <source>
        <dbReference type="ARBA" id="ARBA00022475"/>
    </source>
</evidence>
<dbReference type="EMBL" id="LLXX01000024">
    <property type="protein sequence ID" value="KRR12850.1"/>
    <property type="molecule type" value="Genomic_DNA"/>
</dbReference>
<accession>A0A0R3LXT2</accession>
<dbReference type="Gene3D" id="3.30.70.1430">
    <property type="entry name" value="Multidrug efflux transporter AcrB pore domain"/>
    <property type="match status" value="2"/>
</dbReference>
<evidence type="ECO:0000256" key="7">
    <source>
        <dbReference type="ARBA" id="ARBA00023136"/>
    </source>
</evidence>
<dbReference type="AlphaFoldDB" id="A0A0R3LXT2"/>
<keyword evidence="5 8" id="KW-0812">Transmembrane</keyword>
<dbReference type="GO" id="GO:0005886">
    <property type="term" value="C:plasma membrane"/>
    <property type="evidence" value="ECO:0007669"/>
    <property type="project" value="UniProtKB-SubCell"/>
</dbReference>
<keyword evidence="2" id="KW-0813">Transport</keyword>
<keyword evidence="4" id="KW-0997">Cell inner membrane</keyword>
<sequence>MTLSELCIRRPVMTTLITASIIAFGIFGFRLLPVSALPRVDFPTIAVTATLPGASADTMAASVAGVIERQLSTVAGISSMSSNSSQGTSTITIQFDLNRNIDAAALDVQTALTIAQRRLPVEMIIPPSFRKVNPADFPVLFVVLNSSTLPLSAVHEYGDITIGQTLSQIPGVAQVSVYGAQKFAIRVQADPEAAAARGLSLEDIRTAVSRANSSTPVGTLNGPKQDVALQASGQMDKAMDYRQIVVAWRNGSPVKLDEVARIYDSVENERIASWLNGERAIVLGIQKQPDANTVAVVDSILAKFPALRAQIPPSVSINVLMDRSISIRQAVADVEETLLIAIGLVILVIFLFLRSASATFIPALAVPISLFGTCAVMYALDYSINNMTLLALTLSVGFVVDDAIVMLENIVRHIEHGMRPFEAALKGAREIGFTIISITFSLIAVFIPVLLMGGIVGRVFREFAVTVSVAILVSGFVSLTLTPMLCARVLRAHDATKRPNIVLRIFEAMFASWLRAYEWTLDWVLARKFLMLMVTLATLGGTVYLYMIVPKGFFPQEDTGFLIGVTEAATDTSFDAMKERQQALVEVLRSDPAIDYINSTVGSGGPNPTANYGRLFIALKPKKERDNLNTIIGRLRNTARQIPGMQAFFQPIQNLNIGGRISKSQYQYVMQSGDTESLYRLAPEMREKIEKLPGLLDVTTDLYIKNPQMTVDIDREKAAVYGITVDQVRNQLYNAYGSRQVGTIYMPSNDYQIILEVQPQFRVDPSDLSKLYMKTQNNQTIPLSAVAKLVPTVGPLQINHQAQQPAVTISFNLAPGNSLGYAVDKITELEQASNLPATIATGFSGTAQVFQDSLRGQGVLILAAVFAAFVILGILYESFIHPITIISGLPSAGIGAILTLMLFGMEMSVIAMIGIVMLVGIVKKNAIMMVDFALERRRVGLSAEHAIREAALLRFRPIMMTTFAAIFGTLPIALGAGAGAELRQPLGVAVVGGLCLSQLLTLYITPVVYIYLDRIDRRLRRKLEPQLAETGEDQQPHVVAAE</sequence>
<evidence type="ECO:0000313" key="9">
    <source>
        <dbReference type="EMBL" id="KRR12850.1"/>
    </source>
</evidence>
<evidence type="ECO:0000256" key="5">
    <source>
        <dbReference type="ARBA" id="ARBA00022692"/>
    </source>
</evidence>
<dbReference type="PRINTS" id="PR00702">
    <property type="entry name" value="ACRIFLAVINRP"/>
</dbReference>
<comment type="subcellular location">
    <subcellularLocation>
        <location evidence="1">Cell inner membrane</location>
        <topology evidence="1">Multi-pass membrane protein</topology>
    </subcellularLocation>
</comment>
<keyword evidence="6 8" id="KW-1133">Transmembrane helix</keyword>
<reference evidence="9 10" key="1">
    <citation type="submission" date="2014-03" db="EMBL/GenBank/DDBJ databases">
        <title>Bradyrhizobium valentinum sp. nov., isolated from effective nodules of Lupinus mariae-josephae, a lupine endemic of basic-lime soils in Eastern Spain.</title>
        <authorList>
            <person name="Duran D."/>
            <person name="Rey L."/>
            <person name="Navarro A."/>
            <person name="Busquets A."/>
            <person name="Imperial J."/>
            <person name="Ruiz-Argueso T."/>
        </authorList>
    </citation>
    <scope>NUCLEOTIDE SEQUENCE [LARGE SCALE GENOMIC DNA]</scope>
    <source>
        <strain evidence="9 10">LmjM3</strain>
    </source>
</reference>
<dbReference type="FunFam" id="3.30.70.1430:FF:000001">
    <property type="entry name" value="Efflux pump membrane transporter"/>
    <property type="match status" value="1"/>
</dbReference>
<feature type="transmembrane region" description="Helical" evidence="8">
    <location>
        <begin position="858"/>
        <end position="876"/>
    </location>
</feature>
<feature type="transmembrane region" description="Helical" evidence="8">
    <location>
        <begin position="896"/>
        <end position="922"/>
    </location>
</feature>
<dbReference type="Gene3D" id="3.30.70.1440">
    <property type="entry name" value="Multidrug efflux transporter AcrB pore domain"/>
    <property type="match status" value="1"/>
</dbReference>
<feature type="transmembrane region" description="Helical" evidence="8">
    <location>
        <begin position="501"/>
        <end position="517"/>
    </location>
</feature>
<dbReference type="Proteomes" id="UP000051913">
    <property type="component" value="Unassembled WGS sequence"/>
</dbReference>
<organism evidence="9 10">
    <name type="scientific">Bradyrhizobium valentinum</name>
    <dbReference type="NCBI Taxonomy" id="1518501"/>
    <lineage>
        <taxon>Bacteria</taxon>
        <taxon>Pseudomonadati</taxon>
        <taxon>Pseudomonadota</taxon>
        <taxon>Alphaproteobacteria</taxon>
        <taxon>Hyphomicrobiales</taxon>
        <taxon>Nitrobacteraceae</taxon>
        <taxon>Bradyrhizobium</taxon>
    </lineage>
</organism>
<feature type="transmembrane region" description="Helical" evidence="8">
    <location>
        <begin position="337"/>
        <end position="353"/>
    </location>
</feature>
<feature type="transmembrane region" description="Helical" evidence="8">
    <location>
        <begin position="386"/>
        <end position="411"/>
    </location>
</feature>
<dbReference type="Gene3D" id="1.20.1640.10">
    <property type="entry name" value="Multidrug efflux transporter AcrB transmembrane domain"/>
    <property type="match status" value="2"/>
</dbReference>
<feature type="transmembrane region" description="Helical" evidence="8">
    <location>
        <begin position="12"/>
        <end position="32"/>
    </location>
</feature>
<keyword evidence="3" id="KW-1003">Cell membrane</keyword>
<dbReference type="InterPro" id="IPR027463">
    <property type="entry name" value="AcrB_DN_DC_subdom"/>
</dbReference>
<dbReference type="SUPFAM" id="SSF82714">
    <property type="entry name" value="Multidrug efflux transporter AcrB TolC docking domain, DN and DC subdomains"/>
    <property type="match status" value="2"/>
</dbReference>
<dbReference type="OrthoDB" id="9807350at2"/>
<comment type="caution">
    <text evidence="9">The sequence shown here is derived from an EMBL/GenBank/DDBJ whole genome shotgun (WGS) entry which is preliminary data.</text>
</comment>
<gene>
    <name evidence="9" type="ORF">CP49_16625</name>
</gene>
<dbReference type="InterPro" id="IPR001036">
    <property type="entry name" value="Acrflvin-R"/>
</dbReference>